<comment type="caution">
    <text evidence="2">The sequence shown here is derived from an EMBL/GenBank/DDBJ whole genome shotgun (WGS) entry which is preliminary data.</text>
</comment>
<feature type="compositionally biased region" description="Basic and acidic residues" evidence="1">
    <location>
        <begin position="40"/>
        <end position="73"/>
    </location>
</feature>
<proteinExistence type="predicted"/>
<evidence type="ECO:0000313" key="3">
    <source>
        <dbReference type="Proteomes" id="UP001500456"/>
    </source>
</evidence>
<feature type="region of interest" description="Disordered" evidence="1">
    <location>
        <begin position="1"/>
        <end position="93"/>
    </location>
</feature>
<evidence type="ECO:0000313" key="2">
    <source>
        <dbReference type="EMBL" id="GAA4012186.1"/>
    </source>
</evidence>
<accession>A0ABP7SIF6</accession>
<organism evidence="2 3">
    <name type="scientific">Streptomyces plumbiresistens</name>
    <dbReference type="NCBI Taxonomy" id="511811"/>
    <lineage>
        <taxon>Bacteria</taxon>
        <taxon>Bacillati</taxon>
        <taxon>Actinomycetota</taxon>
        <taxon>Actinomycetes</taxon>
        <taxon>Kitasatosporales</taxon>
        <taxon>Streptomycetaceae</taxon>
        <taxon>Streptomyces</taxon>
    </lineage>
</organism>
<gene>
    <name evidence="2" type="ORF">GCM10022232_62500</name>
</gene>
<feature type="compositionally biased region" description="Basic and acidic residues" evidence="1">
    <location>
        <begin position="21"/>
        <end position="30"/>
    </location>
</feature>
<feature type="compositionally biased region" description="Basic and acidic residues" evidence="1">
    <location>
        <begin position="1"/>
        <end position="11"/>
    </location>
</feature>
<evidence type="ECO:0000256" key="1">
    <source>
        <dbReference type="SAM" id="MobiDB-lite"/>
    </source>
</evidence>
<feature type="compositionally biased region" description="Basic and acidic residues" evidence="1">
    <location>
        <begin position="80"/>
        <end position="93"/>
    </location>
</feature>
<keyword evidence="3" id="KW-1185">Reference proteome</keyword>
<name>A0ABP7SIF6_9ACTN</name>
<dbReference type="EMBL" id="BAAAZX010000020">
    <property type="protein sequence ID" value="GAA4012186.1"/>
    <property type="molecule type" value="Genomic_DNA"/>
</dbReference>
<reference evidence="3" key="1">
    <citation type="journal article" date="2019" name="Int. J. Syst. Evol. Microbiol.">
        <title>The Global Catalogue of Microorganisms (GCM) 10K type strain sequencing project: providing services to taxonomists for standard genome sequencing and annotation.</title>
        <authorList>
            <consortium name="The Broad Institute Genomics Platform"/>
            <consortium name="The Broad Institute Genome Sequencing Center for Infectious Disease"/>
            <person name="Wu L."/>
            <person name="Ma J."/>
        </authorList>
    </citation>
    <scope>NUCLEOTIDE SEQUENCE [LARGE SCALE GENOMIC DNA]</scope>
    <source>
        <strain evidence="3">JCM 16924</strain>
    </source>
</reference>
<dbReference type="Proteomes" id="UP001500456">
    <property type="component" value="Unassembled WGS sequence"/>
</dbReference>
<protein>
    <submittedName>
        <fullName evidence="2">Uncharacterized protein</fullName>
    </submittedName>
</protein>
<sequence>MRPHSLPESRRYGWQKAEPGACRDDTRSYPRDAGVTADTSGHEKTGRPRRREERRIVGRRAADMRQKRIEKPRRSGRTGRTTDDRYAPYDALDPRDADIVRAKRVPKARRGAARRL</sequence>